<sequence>MDTKKKNPSNKKEEAQLKLESKKQEVLPGQQIAVYSEATKKDVREVVKELNPDINSLGSRG</sequence>
<dbReference type="AlphaFoldDB" id="A0A413VLM4"/>
<organism evidence="2 3">
    <name type="scientific">Bacteroides nordii</name>
    <dbReference type="NCBI Taxonomy" id="291645"/>
    <lineage>
        <taxon>Bacteria</taxon>
        <taxon>Pseudomonadati</taxon>
        <taxon>Bacteroidota</taxon>
        <taxon>Bacteroidia</taxon>
        <taxon>Bacteroidales</taxon>
        <taxon>Bacteroidaceae</taxon>
        <taxon>Bacteroides</taxon>
    </lineage>
</organism>
<dbReference type="RefSeq" id="WP_002560218.1">
    <property type="nucleotide sequence ID" value="NZ_BMBN01000061.1"/>
</dbReference>
<gene>
    <name evidence="2" type="ORF">DW888_12960</name>
</gene>
<dbReference type="Proteomes" id="UP000284379">
    <property type="component" value="Unassembled WGS sequence"/>
</dbReference>
<proteinExistence type="predicted"/>
<protein>
    <submittedName>
        <fullName evidence="2">Uncharacterized protein</fullName>
    </submittedName>
</protein>
<name>A0A413VLM4_9BACE</name>
<reference evidence="2 3" key="1">
    <citation type="submission" date="2018-08" db="EMBL/GenBank/DDBJ databases">
        <title>A genome reference for cultivated species of the human gut microbiota.</title>
        <authorList>
            <person name="Zou Y."/>
            <person name="Xue W."/>
            <person name="Luo G."/>
        </authorList>
    </citation>
    <scope>NUCLEOTIDE SEQUENCE [LARGE SCALE GENOMIC DNA]</scope>
    <source>
        <strain evidence="2 3">AM40-30BH</strain>
    </source>
</reference>
<dbReference type="EMBL" id="QSGO01000009">
    <property type="protein sequence ID" value="RHB34443.1"/>
    <property type="molecule type" value="Genomic_DNA"/>
</dbReference>
<comment type="caution">
    <text evidence="2">The sequence shown here is derived from an EMBL/GenBank/DDBJ whole genome shotgun (WGS) entry which is preliminary data.</text>
</comment>
<feature type="region of interest" description="Disordered" evidence="1">
    <location>
        <begin position="1"/>
        <end position="22"/>
    </location>
</feature>
<evidence type="ECO:0000313" key="3">
    <source>
        <dbReference type="Proteomes" id="UP000284379"/>
    </source>
</evidence>
<evidence type="ECO:0000313" key="2">
    <source>
        <dbReference type="EMBL" id="RHB34443.1"/>
    </source>
</evidence>
<accession>A0A413VLM4</accession>
<evidence type="ECO:0000256" key="1">
    <source>
        <dbReference type="SAM" id="MobiDB-lite"/>
    </source>
</evidence>